<dbReference type="AlphaFoldDB" id="A0A0T5Z7K8"/>
<reference evidence="1 2" key="1">
    <citation type="submission" date="2015-11" db="EMBL/GenBank/DDBJ databases">
        <title>The genome of Candidatus Endoriftia persephone in Ridgeia piscesae and population structure of the North Eastern Pacific vestimentiferan symbionts.</title>
        <authorList>
            <person name="Perez M."/>
            <person name="Juniper K.S."/>
        </authorList>
    </citation>
    <scope>NUCLEOTIDE SEQUENCE [LARGE SCALE GENOMIC DNA]</scope>
    <source>
        <strain evidence="1">Ind10</strain>
    </source>
</reference>
<organism evidence="1 2">
    <name type="scientific">endosymbiont of Ridgeia piscesae</name>
    <dbReference type="NCBI Taxonomy" id="54398"/>
    <lineage>
        <taxon>Bacteria</taxon>
        <taxon>Pseudomonadati</taxon>
        <taxon>Pseudomonadota</taxon>
        <taxon>Gammaproteobacteria</taxon>
        <taxon>sulfur-oxidizing symbionts</taxon>
    </lineage>
</organism>
<name>A0A0T5Z7K8_9GAMM</name>
<dbReference type="Proteomes" id="UP000051276">
    <property type="component" value="Unassembled WGS sequence"/>
</dbReference>
<gene>
    <name evidence="1" type="ORF">Ga0076813_14461</name>
</gene>
<evidence type="ECO:0000313" key="2">
    <source>
        <dbReference type="Proteomes" id="UP000051276"/>
    </source>
</evidence>
<protein>
    <submittedName>
        <fullName evidence="1">Uncharacterized protein</fullName>
    </submittedName>
</protein>
<evidence type="ECO:0000313" key="1">
    <source>
        <dbReference type="EMBL" id="KRT58900.1"/>
    </source>
</evidence>
<sequence length="139" mass="14600">MQAQFRVIVELRGGKYCKPLAEQFDLPGTECGAPVTLGNTDAVALELSPQLTGYPVSAGLDGVEAFNQRLGLVVVGDDDRALAVADEAEAFGDGGEVEVQIGWLVTEVPVNRVANPLLVPVTLLLPVVEPEVVCDGVET</sequence>
<accession>A0A0T5Z7K8</accession>
<proteinExistence type="predicted"/>
<dbReference type="EMBL" id="LMXI01000248">
    <property type="protein sequence ID" value="KRT58900.1"/>
    <property type="molecule type" value="Genomic_DNA"/>
</dbReference>
<comment type="caution">
    <text evidence="1">The sequence shown here is derived from an EMBL/GenBank/DDBJ whole genome shotgun (WGS) entry which is preliminary data.</text>
</comment>